<proteinExistence type="predicted"/>
<reference evidence="1" key="1">
    <citation type="submission" date="2020-11" db="EMBL/GenBank/DDBJ databases">
        <authorList>
            <person name="Tran Van P."/>
        </authorList>
    </citation>
    <scope>NUCLEOTIDE SEQUENCE</scope>
</reference>
<accession>A0A7R9EAS7</accession>
<evidence type="ECO:0000313" key="1">
    <source>
        <dbReference type="EMBL" id="CAD7429549.1"/>
    </source>
</evidence>
<sequence>MWPYKRVVRSIDRRYRLKFKKWRRRAMEKEGGDGGGEKGGGQQDAASLLDAASLFVRCGTLVYRGDELGVSLGAAESNNSREKIEHYIICRYRTETHCDHLHLNECVVASIRLSGYPATPQHDAVASISRRTRDTQRNIETSQLLLKYRIEVGSQTPRVSETVEVRI</sequence>
<dbReference type="AlphaFoldDB" id="A0A7R9EAS7"/>
<organism evidence="1">
    <name type="scientific">Timema monikensis</name>
    <dbReference type="NCBI Taxonomy" id="170555"/>
    <lineage>
        <taxon>Eukaryota</taxon>
        <taxon>Metazoa</taxon>
        <taxon>Ecdysozoa</taxon>
        <taxon>Arthropoda</taxon>
        <taxon>Hexapoda</taxon>
        <taxon>Insecta</taxon>
        <taxon>Pterygota</taxon>
        <taxon>Neoptera</taxon>
        <taxon>Polyneoptera</taxon>
        <taxon>Phasmatodea</taxon>
        <taxon>Timematodea</taxon>
        <taxon>Timematoidea</taxon>
        <taxon>Timematidae</taxon>
        <taxon>Timema</taxon>
    </lineage>
</organism>
<dbReference type="EMBL" id="OB794119">
    <property type="protein sequence ID" value="CAD7429549.1"/>
    <property type="molecule type" value="Genomic_DNA"/>
</dbReference>
<protein>
    <submittedName>
        <fullName evidence="1">Uncharacterized protein</fullName>
    </submittedName>
</protein>
<gene>
    <name evidence="1" type="ORF">TMSB3V08_LOCUS6326</name>
</gene>
<name>A0A7R9EAS7_9NEOP</name>